<organism evidence="9 10">
    <name type="scientific">Actinokineospora iranica</name>
    <dbReference type="NCBI Taxonomy" id="1271860"/>
    <lineage>
        <taxon>Bacteria</taxon>
        <taxon>Bacillati</taxon>
        <taxon>Actinomycetota</taxon>
        <taxon>Actinomycetes</taxon>
        <taxon>Pseudonocardiales</taxon>
        <taxon>Pseudonocardiaceae</taxon>
        <taxon>Actinokineospora</taxon>
    </lineage>
</organism>
<accession>A0A1G6KNP2</accession>
<feature type="transmembrane region" description="Helical" evidence="8">
    <location>
        <begin position="113"/>
        <end position="132"/>
    </location>
</feature>
<reference evidence="10" key="1">
    <citation type="submission" date="2016-10" db="EMBL/GenBank/DDBJ databases">
        <authorList>
            <person name="Varghese N."/>
            <person name="Submissions S."/>
        </authorList>
    </citation>
    <scope>NUCLEOTIDE SEQUENCE [LARGE SCALE GENOMIC DNA]</scope>
    <source>
        <strain evidence="10">IBRC-M 10403</strain>
    </source>
</reference>
<feature type="transmembrane region" description="Helical" evidence="8">
    <location>
        <begin position="25"/>
        <end position="41"/>
    </location>
</feature>
<dbReference type="OrthoDB" id="9791248at2"/>
<feature type="transmembrane region" description="Helical" evidence="8">
    <location>
        <begin position="188"/>
        <end position="206"/>
    </location>
</feature>
<keyword evidence="6 8" id="KW-1133">Transmembrane helix</keyword>
<dbReference type="STRING" id="1271860.SAMN05216174_1011007"/>
<evidence type="ECO:0000256" key="1">
    <source>
        <dbReference type="ARBA" id="ARBA00004651"/>
    </source>
</evidence>
<protein>
    <submittedName>
        <fullName evidence="9">Nicotinamide mononucleotide transporter</fullName>
    </submittedName>
</protein>
<dbReference type="GO" id="GO:0034257">
    <property type="term" value="F:nicotinamide riboside transmembrane transporter activity"/>
    <property type="evidence" value="ECO:0007669"/>
    <property type="project" value="InterPro"/>
</dbReference>
<dbReference type="NCBIfam" id="TIGR01528">
    <property type="entry name" value="NMN_trans_PnuC"/>
    <property type="match status" value="1"/>
</dbReference>
<evidence type="ECO:0000313" key="9">
    <source>
        <dbReference type="EMBL" id="SDC32458.1"/>
    </source>
</evidence>
<dbReference type="EMBL" id="FMZZ01000001">
    <property type="protein sequence ID" value="SDC32458.1"/>
    <property type="molecule type" value="Genomic_DNA"/>
</dbReference>
<dbReference type="InterPro" id="IPR006419">
    <property type="entry name" value="NMN_transpt_PnuC"/>
</dbReference>
<dbReference type="GO" id="GO:0005886">
    <property type="term" value="C:plasma membrane"/>
    <property type="evidence" value="ECO:0007669"/>
    <property type="project" value="UniProtKB-SubCell"/>
</dbReference>
<name>A0A1G6KNP2_9PSEU</name>
<keyword evidence="10" id="KW-1185">Reference proteome</keyword>
<dbReference type="AlphaFoldDB" id="A0A1G6KNP2"/>
<evidence type="ECO:0000256" key="8">
    <source>
        <dbReference type="SAM" id="Phobius"/>
    </source>
</evidence>
<sequence length="217" mass="23815">MALDQVLDPLRATAFTLLGAPTSRMEVIGFLTGALCVWLVARQNPWNWPIGIVNNGAFFALFITAGIYADAWLQTVYLALAVYGWWAWLRGGERRGGEGHSALAVSRTTARQWRVLAGIGIAGTLALTWLLAAATDSTVPFPDAVTTVLSLLATWGQARKKVECWWLWIAADLIYVPLYAYKDLWLTAILYVGFMALCALGLRAWWADLRTPALAAA</sequence>
<evidence type="ECO:0000256" key="2">
    <source>
        <dbReference type="ARBA" id="ARBA00006669"/>
    </source>
</evidence>
<keyword evidence="5 8" id="KW-0812">Transmembrane</keyword>
<evidence type="ECO:0000313" key="10">
    <source>
        <dbReference type="Proteomes" id="UP000199501"/>
    </source>
</evidence>
<comment type="subcellular location">
    <subcellularLocation>
        <location evidence="1">Cell membrane</location>
        <topology evidence="1">Multi-pass membrane protein</topology>
    </subcellularLocation>
</comment>
<feature type="transmembrane region" description="Helical" evidence="8">
    <location>
        <begin position="75"/>
        <end position="92"/>
    </location>
</feature>
<evidence type="ECO:0000256" key="5">
    <source>
        <dbReference type="ARBA" id="ARBA00022692"/>
    </source>
</evidence>
<evidence type="ECO:0000256" key="3">
    <source>
        <dbReference type="ARBA" id="ARBA00022448"/>
    </source>
</evidence>
<gene>
    <name evidence="9" type="ORF">SAMN05216174_1011007</name>
</gene>
<dbReference type="PANTHER" id="PTHR36122">
    <property type="entry name" value="NICOTINAMIDE RIBOSIDE TRANSPORTER PNUC"/>
    <property type="match status" value="1"/>
</dbReference>
<evidence type="ECO:0000256" key="6">
    <source>
        <dbReference type="ARBA" id="ARBA00022989"/>
    </source>
</evidence>
<evidence type="ECO:0000256" key="7">
    <source>
        <dbReference type="ARBA" id="ARBA00023136"/>
    </source>
</evidence>
<dbReference type="Pfam" id="PF04973">
    <property type="entry name" value="NMN_transporter"/>
    <property type="match status" value="1"/>
</dbReference>
<comment type="similarity">
    <text evidence="2">Belongs to the nicotinamide ribonucleoside (NR) uptake permease (TC 4.B.1) family.</text>
</comment>
<feature type="transmembrane region" description="Helical" evidence="8">
    <location>
        <begin position="48"/>
        <end position="69"/>
    </location>
</feature>
<dbReference type="RefSeq" id="WP_091448486.1">
    <property type="nucleotide sequence ID" value="NZ_FMZZ01000001.1"/>
</dbReference>
<dbReference type="PANTHER" id="PTHR36122:SF2">
    <property type="entry name" value="NICOTINAMIDE RIBOSIDE TRANSPORTER PNUC"/>
    <property type="match status" value="1"/>
</dbReference>
<dbReference type="Proteomes" id="UP000199501">
    <property type="component" value="Unassembled WGS sequence"/>
</dbReference>
<evidence type="ECO:0000256" key="4">
    <source>
        <dbReference type="ARBA" id="ARBA00022475"/>
    </source>
</evidence>
<keyword evidence="3" id="KW-0813">Transport</keyword>
<proteinExistence type="inferred from homology"/>
<keyword evidence="7 8" id="KW-0472">Membrane</keyword>
<keyword evidence="4" id="KW-1003">Cell membrane</keyword>